<dbReference type="Proteomes" id="UP001381003">
    <property type="component" value="Chromosome"/>
</dbReference>
<evidence type="ECO:0000313" key="4">
    <source>
        <dbReference type="Proteomes" id="UP001381003"/>
    </source>
</evidence>
<dbReference type="Pfam" id="PF02636">
    <property type="entry name" value="Methyltransf_28"/>
    <property type="match status" value="1"/>
</dbReference>
<dbReference type="SUPFAM" id="SSF53335">
    <property type="entry name" value="S-adenosyl-L-methionine-dependent methyltransferases"/>
    <property type="match status" value="1"/>
</dbReference>
<dbReference type="EMBL" id="CP104874">
    <property type="protein sequence ID" value="WWF04054.1"/>
    <property type="molecule type" value="Genomic_DNA"/>
</dbReference>
<keyword evidence="1 3" id="KW-0489">Methyltransferase</keyword>
<accession>A0ABZ2FCG2</accession>
<reference evidence="3 4" key="1">
    <citation type="submission" date="2022-09" db="EMBL/GenBank/DDBJ databases">
        <title>Complete genome sequence of Janibacter terrae strain COS04-44, PCL-degrading bacteria isolated from oil spilled coast.</title>
        <authorList>
            <person name="Park H."/>
            <person name="Kim J.Y."/>
            <person name="An S.H."/>
            <person name="Lee C.M."/>
            <person name="Weon H.-Y."/>
        </authorList>
    </citation>
    <scope>NUCLEOTIDE SEQUENCE [LARGE SCALE GENOMIC DNA]</scope>
    <source>
        <strain evidence="3 4">COS04-44</strain>
    </source>
</reference>
<gene>
    <name evidence="3" type="ORF">N5P18_10110</name>
</gene>
<dbReference type="EC" id="2.1.1.-" evidence="3"/>
<name>A0ABZ2FCG2_9MICO</name>
<keyword evidence="2 3" id="KW-0808">Transferase</keyword>
<dbReference type="RefSeq" id="WP_338537578.1">
    <property type="nucleotide sequence ID" value="NZ_CP104874.1"/>
</dbReference>
<sequence>MDRTWEQAWAHALYGEGGFYRRPEGPAGHFGTSAQGPAADVLAAALLELARRESLTTIVDIGCGRGELLGALAAQADPTTTLVGVDVVPRPADLPGRVGWVVSPGGADLPDLGGPRDALVLAHEWLDVVPCPVARADERGELRVLHVDAGGLESTGGPLPPADADWVERWWPGPHPPGTRVEVGRTRDEAHAALVAQVRTGLVVAVDYGHLRGQRPPAGSLLGYADGALCAPVPDGSCDLTAHVAMDSLGADEVRTQREVLRGLGVDGTRPPLELARTDPAGYLAALARASRAAALTGAGPGDFLWAFTRVARPTSPPTAAPAPR</sequence>
<dbReference type="InterPro" id="IPR029063">
    <property type="entry name" value="SAM-dependent_MTases_sf"/>
</dbReference>
<dbReference type="Gene3D" id="3.40.50.12710">
    <property type="match status" value="1"/>
</dbReference>
<dbReference type="GO" id="GO:0008168">
    <property type="term" value="F:methyltransferase activity"/>
    <property type="evidence" value="ECO:0007669"/>
    <property type="project" value="UniProtKB-KW"/>
</dbReference>
<organism evidence="3 4">
    <name type="scientific">Janibacter terrae</name>
    <dbReference type="NCBI Taxonomy" id="103817"/>
    <lineage>
        <taxon>Bacteria</taxon>
        <taxon>Bacillati</taxon>
        <taxon>Actinomycetota</taxon>
        <taxon>Actinomycetes</taxon>
        <taxon>Micrococcales</taxon>
        <taxon>Intrasporangiaceae</taxon>
        <taxon>Janibacter</taxon>
    </lineage>
</organism>
<evidence type="ECO:0000256" key="1">
    <source>
        <dbReference type="ARBA" id="ARBA00022603"/>
    </source>
</evidence>
<keyword evidence="4" id="KW-1185">Reference proteome</keyword>
<evidence type="ECO:0000256" key="2">
    <source>
        <dbReference type="ARBA" id="ARBA00022679"/>
    </source>
</evidence>
<dbReference type="InterPro" id="IPR038375">
    <property type="entry name" value="NDUFAF7_sf"/>
</dbReference>
<evidence type="ECO:0000313" key="3">
    <source>
        <dbReference type="EMBL" id="WWF04054.1"/>
    </source>
</evidence>
<protein>
    <submittedName>
        <fullName evidence="3">SAM-dependent methyltransferase</fullName>
        <ecNumber evidence="3">2.1.1.-</ecNumber>
    </submittedName>
</protein>
<proteinExistence type="predicted"/>
<dbReference type="GO" id="GO:0032259">
    <property type="term" value="P:methylation"/>
    <property type="evidence" value="ECO:0007669"/>
    <property type="project" value="UniProtKB-KW"/>
</dbReference>
<dbReference type="InterPro" id="IPR003788">
    <property type="entry name" value="NDUFAF7"/>
</dbReference>